<gene>
    <name evidence="2" type="ORF">AAFP95_18490</name>
</gene>
<dbReference type="InterPro" id="IPR045361">
    <property type="entry name" value="CIS_tube_prot_N"/>
</dbReference>
<dbReference type="AlphaFoldDB" id="A0AAU6WNQ3"/>
<organism evidence="2 3">
    <name type="scientific">Chryseobacterium endophyticum</name>
    <dbReference type="NCBI Taxonomy" id="1854762"/>
    <lineage>
        <taxon>Bacteria</taxon>
        <taxon>Pseudomonadati</taxon>
        <taxon>Bacteroidota</taxon>
        <taxon>Flavobacteriia</taxon>
        <taxon>Flavobacteriales</taxon>
        <taxon>Weeksellaceae</taxon>
        <taxon>Chryseobacterium group</taxon>
        <taxon>Chryseobacterium</taxon>
    </lineage>
</organism>
<dbReference type="EMBL" id="CP154834">
    <property type="protein sequence ID" value="XAO73685.1"/>
    <property type="molecule type" value="Genomic_DNA"/>
</dbReference>
<dbReference type="Proteomes" id="UP001463665">
    <property type="component" value="Chromosome"/>
</dbReference>
<proteinExistence type="predicted"/>
<reference evidence="2 3" key="1">
    <citation type="submission" date="2024-04" db="EMBL/GenBank/DDBJ databases">
        <title>Genome sequencing and assembly of rice foliar adapted Chryseobacterium endophyticum OsEnb-ALM-A6.</title>
        <authorList>
            <person name="Kumar S."/>
            <person name="Javed M."/>
            <person name="Chouhan V."/>
            <person name="Charishma K."/>
            <person name="Patel A."/>
            <person name="Kumar M."/>
            <person name="Sahu K.P."/>
            <person name="Kumar A."/>
        </authorList>
    </citation>
    <scope>NUCLEOTIDE SEQUENCE [LARGE SCALE GENOMIC DNA]</scope>
    <source>
        <strain evidence="2 3">OsEnb-ALM-A6</strain>
    </source>
</reference>
<keyword evidence="3" id="KW-1185">Reference proteome</keyword>
<name>A0AAU6WNQ3_9FLAO</name>
<evidence type="ECO:0000259" key="1">
    <source>
        <dbReference type="Pfam" id="PF19266"/>
    </source>
</evidence>
<evidence type="ECO:0000313" key="3">
    <source>
        <dbReference type="Proteomes" id="UP001463665"/>
    </source>
</evidence>
<dbReference type="RefSeq" id="WP_345766096.1">
    <property type="nucleotide sequence ID" value="NZ_CP154834.1"/>
</dbReference>
<accession>A0AAU6WNQ3</accession>
<sequence>MAGAISKVIIGTYKDSTYGRTISTNAFTALINPTGFSFTRKNDYDKLQPIGAVDGEQKFSKAGLPSLQLEFLFDGTGVTEENTGIKLINAIKRKSFEKKQLAINYMNFMKQPGHMMAQFINRIMSSSFGANLNLKGFSRNLQLIISYLKMTELL</sequence>
<evidence type="ECO:0000313" key="2">
    <source>
        <dbReference type="EMBL" id="XAO73685.1"/>
    </source>
</evidence>
<feature type="domain" description="Contractile injection system tube protein N-terminal" evidence="1">
    <location>
        <begin position="5"/>
        <end position="90"/>
    </location>
</feature>
<dbReference type="Pfam" id="PF19266">
    <property type="entry name" value="CIS_tube"/>
    <property type="match status" value="1"/>
</dbReference>
<protein>
    <recommendedName>
        <fullName evidence="1">Contractile injection system tube protein N-terminal domain-containing protein</fullName>
    </recommendedName>
</protein>